<keyword evidence="5" id="KW-1185">Reference proteome</keyword>
<dbReference type="RefSeq" id="WP_045679458.1">
    <property type="nucleotide sequence ID" value="NZ_CP010803.1"/>
</dbReference>
<protein>
    <submittedName>
        <fullName evidence="4">2-hydroxyacid dehydrogenase</fullName>
    </submittedName>
</protein>
<evidence type="ECO:0000256" key="1">
    <source>
        <dbReference type="ARBA" id="ARBA00023002"/>
    </source>
</evidence>
<dbReference type="HOGENOM" id="CLU_019796_1_0_5"/>
<evidence type="ECO:0000259" key="3">
    <source>
        <dbReference type="Pfam" id="PF02826"/>
    </source>
</evidence>
<keyword evidence="1" id="KW-0560">Oxidoreductase</keyword>
<dbReference type="AlphaFoldDB" id="A0A0D5LLR1"/>
<dbReference type="Pfam" id="PF02826">
    <property type="entry name" value="2-Hacid_dh_C"/>
    <property type="match status" value="1"/>
</dbReference>
<dbReference type="PANTHER" id="PTHR43333:SF1">
    <property type="entry name" value="D-ISOMER SPECIFIC 2-HYDROXYACID DEHYDROGENASE NAD-BINDING DOMAIN-CONTAINING PROTEIN"/>
    <property type="match status" value="1"/>
</dbReference>
<evidence type="ECO:0000313" key="4">
    <source>
        <dbReference type="EMBL" id="AJY44870.1"/>
    </source>
</evidence>
<dbReference type="SUPFAM" id="SSF52283">
    <property type="entry name" value="Formate/glycerate dehydrogenase catalytic domain-like"/>
    <property type="match status" value="1"/>
</dbReference>
<gene>
    <name evidence="4" type="ORF">TM49_02845</name>
</gene>
<dbReference type="EMBL" id="CP010803">
    <property type="protein sequence ID" value="AJY44870.1"/>
    <property type="molecule type" value="Genomic_DNA"/>
</dbReference>
<dbReference type="GO" id="GO:0051287">
    <property type="term" value="F:NAD binding"/>
    <property type="evidence" value="ECO:0007669"/>
    <property type="project" value="InterPro"/>
</dbReference>
<proteinExistence type="predicted"/>
<dbReference type="KEGG" id="mey:TM49_02845"/>
<keyword evidence="2" id="KW-0520">NAD</keyword>
<dbReference type="InterPro" id="IPR036291">
    <property type="entry name" value="NAD(P)-bd_dom_sf"/>
</dbReference>
<name>A0A0D5LLR1_MAREN</name>
<organism evidence="4 5">
    <name type="scientific">Martelella endophytica</name>
    <dbReference type="NCBI Taxonomy" id="1486262"/>
    <lineage>
        <taxon>Bacteria</taxon>
        <taxon>Pseudomonadati</taxon>
        <taxon>Pseudomonadota</taxon>
        <taxon>Alphaproteobacteria</taxon>
        <taxon>Hyphomicrobiales</taxon>
        <taxon>Aurantimonadaceae</taxon>
        <taxon>Martelella</taxon>
    </lineage>
</organism>
<dbReference type="PROSITE" id="PS00671">
    <property type="entry name" value="D_2_HYDROXYACID_DH_3"/>
    <property type="match status" value="1"/>
</dbReference>
<dbReference type="InterPro" id="IPR029753">
    <property type="entry name" value="D-isomer_DH_CS"/>
</dbReference>
<dbReference type="CDD" id="cd05300">
    <property type="entry name" value="2-Hacid_dh_1"/>
    <property type="match status" value="1"/>
</dbReference>
<dbReference type="STRING" id="1486262.TM49_02845"/>
<reference evidence="4 5" key="1">
    <citation type="journal article" date="2015" name="Genome Announc.">
        <title>Complete genome sequence of Martelella endophytica YC6887, which has antifungal activity associated with a halophyte.</title>
        <authorList>
            <person name="Khan A."/>
            <person name="Khan H."/>
            <person name="Chung E.J."/>
            <person name="Hossain M.T."/>
            <person name="Chung Y.R."/>
        </authorList>
    </citation>
    <scope>NUCLEOTIDE SEQUENCE [LARGE SCALE GENOMIC DNA]</scope>
    <source>
        <strain evidence="4">YC6887</strain>
    </source>
</reference>
<dbReference type="PANTHER" id="PTHR43333">
    <property type="entry name" value="2-HACID_DH_C DOMAIN-CONTAINING PROTEIN"/>
    <property type="match status" value="1"/>
</dbReference>
<dbReference type="GO" id="GO:0016616">
    <property type="term" value="F:oxidoreductase activity, acting on the CH-OH group of donors, NAD or NADP as acceptor"/>
    <property type="evidence" value="ECO:0007669"/>
    <property type="project" value="UniProtKB-ARBA"/>
</dbReference>
<evidence type="ECO:0000256" key="2">
    <source>
        <dbReference type="ARBA" id="ARBA00023027"/>
    </source>
</evidence>
<accession>A0A0D5LLR1</accession>
<dbReference type="PATRIC" id="fig|1486262.3.peg.589"/>
<dbReference type="SUPFAM" id="SSF51735">
    <property type="entry name" value="NAD(P)-binding Rossmann-fold domains"/>
    <property type="match status" value="1"/>
</dbReference>
<sequence length="331" mass="36669">MPERTILVMNNLPFEPRHWDRLKEAIGSDRAIYVDPDDRSALDNALRQAEIAILAGDLDERHVNAPHLRWVHCDHAGLTKSARPEVFEKGLVVTGSAGRSGPALAEHVMMFSLMLCSRYPAFYDAQKQHEWRRADWMWDLRALYGRTIGILGMGHTGKALATRAKAFNMRVLGYRRRDLEPPPGVDRMYSADKGEGIDAILAEADILALVLNLSDATHRMIGAAEIAKMKSSAIIVNLSRGGVIDTDALMAALNEGRLAGAGLDVTDPEPLPPGHPLWDTPNVLITPHFTAALPDKVDRSVDVITENLRRYRAGEEMQNRMTAEDLWTAGQ</sequence>
<evidence type="ECO:0000313" key="5">
    <source>
        <dbReference type="Proteomes" id="UP000032611"/>
    </source>
</evidence>
<dbReference type="OrthoDB" id="9793626at2"/>
<feature type="domain" description="D-isomer specific 2-hydroxyacid dehydrogenase NAD-binding" evidence="3">
    <location>
        <begin position="110"/>
        <end position="289"/>
    </location>
</feature>
<dbReference type="Proteomes" id="UP000032611">
    <property type="component" value="Chromosome"/>
</dbReference>
<dbReference type="InterPro" id="IPR006140">
    <property type="entry name" value="D-isomer_DH_NAD-bd"/>
</dbReference>
<dbReference type="Gene3D" id="3.40.50.720">
    <property type="entry name" value="NAD(P)-binding Rossmann-like Domain"/>
    <property type="match status" value="2"/>
</dbReference>